<organism evidence="1">
    <name type="scientific">marine sediment metagenome</name>
    <dbReference type="NCBI Taxonomy" id="412755"/>
    <lineage>
        <taxon>unclassified sequences</taxon>
        <taxon>metagenomes</taxon>
        <taxon>ecological metagenomes</taxon>
    </lineage>
</organism>
<dbReference type="EMBL" id="LAZR01001961">
    <property type="protein sequence ID" value="KKN36503.1"/>
    <property type="molecule type" value="Genomic_DNA"/>
</dbReference>
<dbReference type="AlphaFoldDB" id="A0A0F9T4L3"/>
<protein>
    <submittedName>
        <fullName evidence="1">Uncharacterized protein</fullName>
    </submittedName>
</protein>
<name>A0A0F9T4L3_9ZZZZ</name>
<accession>A0A0F9T4L3</accession>
<evidence type="ECO:0000313" key="1">
    <source>
        <dbReference type="EMBL" id="KKN36503.1"/>
    </source>
</evidence>
<reference evidence="1" key="1">
    <citation type="journal article" date="2015" name="Nature">
        <title>Complex archaea that bridge the gap between prokaryotes and eukaryotes.</title>
        <authorList>
            <person name="Spang A."/>
            <person name="Saw J.H."/>
            <person name="Jorgensen S.L."/>
            <person name="Zaremba-Niedzwiedzka K."/>
            <person name="Martijn J."/>
            <person name="Lind A.E."/>
            <person name="van Eijk R."/>
            <person name="Schleper C."/>
            <person name="Guy L."/>
            <person name="Ettema T.J."/>
        </authorList>
    </citation>
    <scope>NUCLEOTIDE SEQUENCE</scope>
</reference>
<proteinExistence type="predicted"/>
<gene>
    <name evidence="1" type="ORF">LCGC14_0772890</name>
</gene>
<sequence>MGGVVRIQSGQKEPVEVIIVDSSSVRLTGLTDIKLQIRRISDGFLFDWSDDTFKASPVTKLQVMSEISAANSPGEYKLDKAGHVDGFDMATITNKVADDVYRLTLIQDPVASADNVPQTGEIKEGDFIDNLDDKISTLTKRLSIEMSFSYDLATDTLIGNVWVEKDNLVLTTVASVSATLFDDTGAAQFTMVDATPDAQGIFKLSRTPTGFVKNKSFYVVASVTLADTSVVKGAKGLFTVG</sequence>
<comment type="caution">
    <text evidence="1">The sequence shown here is derived from an EMBL/GenBank/DDBJ whole genome shotgun (WGS) entry which is preliminary data.</text>
</comment>